<feature type="domain" description="Tyrosine-protein phosphatase" evidence="1">
    <location>
        <begin position="1"/>
        <end position="123"/>
    </location>
</feature>
<accession>A0A3S5CCP3</accession>
<proteinExistence type="predicted"/>
<dbReference type="Proteomes" id="UP000784294">
    <property type="component" value="Unassembled WGS sequence"/>
</dbReference>
<dbReference type="EMBL" id="CAAALY010008062">
    <property type="protein sequence ID" value="VEL10116.1"/>
    <property type="molecule type" value="Genomic_DNA"/>
</dbReference>
<dbReference type="Pfam" id="PF00102">
    <property type="entry name" value="Y_phosphatase"/>
    <property type="match status" value="1"/>
</dbReference>
<reference evidence="2" key="1">
    <citation type="submission" date="2018-11" db="EMBL/GenBank/DDBJ databases">
        <authorList>
            <consortium name="Pathogen Informatics"/>
        </authorList>
    </citation>
    <scope>NUCLEOTIDE SEQUENCE</scope>
</reference>
<dbReference type="InterPro" id="IPR050348">
    <property type="entry name" value="Protein-Tyr_Phosphatase"/>
</dbReference>
<name>A0A3S5CCP3_9PLAT</name>
<sequence>MTPYYFMPQFISHLCLLDDHSRVILGIPFSLETMAPEAAWYDVVKRDIDDLEPTCLDQTYTNSSYIPEPYNCSNLESSKSGDILPSQKVWRYIATQAPMGHTIGDFWRMVAEQHSRIIVMLTG</sequence>
<comment type="caution">
    <text evidence="2">The sequence shown here is derived from an EMBL/GenBank/DDBJ whole genome shotgun (WGS) entry which is preliminary data.</text>
</comment>
<evidence type="ECO:0000313" key="3">
    <source>
        <dbReference type="Proteomes" id="UP000784294"/>
    </source>
</evidence>
<evidence type="ECO:0000259" key="1">
    <source>
        <dbReference type="PROSITE" id="PS50055"/>
    </source>
</evidence>
<dbReference type="InterPro" id="IPR029021">
    <property type="entry name" value="Prot-tyrosine_phosphatase-like"/>
</dbReference>
<dbReference type="PANTHER" id="PTHR19134">
    <property type="entry name" value="RECEPTOR-TYPE TYROSINE-PROTEIN PHOSPHATASE"/>
    <property type="match status" value="1"/>
</dbReference>
<dbReference type="AlphaFoldDB" id="A0A3S5CCP3"/>
<evidence type="ECO:0000313" key="2">
    <source>
        <dbReference type="EMBL" id="VEL10116.1"/>
    </source>
</evidence>
<dbReference type="PANTHER" id="PTHR19134:SF449">
    <property type="entry name" value="TYROSINE-PROTEIN PHOSPHATASE 1"/>
    <property type="match status" value="1"/>
</dbReference>
<dbReference type="SUPFAM" id="SSF52799">
    <property type="entry name" value="(Phosphotyrosine protein) phosphatases II"/>
    <property type="match status" value="1"/>
</dbReference>
<dbReference type="InterPro" id="IPR000242">
    <property type="entry name" value="PTP_cat"/>
</dbReference>
<dbReference type="PRINTS" id="PR00700">
    <property type="entry name" value="PRTYPHPHTASE"/>
</dbReference>
<dbReference type="OrthoDB" id="9979034at2759"/>
<protein>
    <recommendedName>
        <fullName evidence="1">Tyrosine-protein phosphatase domain-containing protein</fullName>
    </recommendedName>
</protein>
<dbReference type="Gene3D" id="3.90.190.10">
    <property type="entry name" value="Protein tyrosine phosphatase superfamily"/>
    <property type="match status" value="1"/>
</dbReference>
<dbReference type="GO" id="GO:0004725">
    <property type="term" value="F:protein tyrosine phosphatase activity"/>
    <property type="evidence" value="ECO:0007669"/>
    <property type="project" value="InterPro"/>
</dbReference>
<gene>
    <name evidence="2" type="ORF">PXEA_LOCUS3556</name>
</gene>
<keyword evidence="3" id="KW-1185">Reference proteome</keyword>
<organism evidence="2 3">
    <name type="scientific">Protopolystoma xenopodis</name>
    <dbReference type="NCBI Taxonomy" id="117903"/>
    <lineage>
        <taxon>Eukaryota</taxon>
        <taxon>Metazoa</taxon>
        <taxon>Spiralia</taxon>
        <taxon>Lophotrochozoa</taxon>
        <taxon>Platyhelminthes</taxon>
        <taxon>Monogenea</taxon>
        <taxon>Polyopisthocotylea</taxon>
        <taxon>Polystomatidea</taxon>
        <taxon>Polystomatidae</taxon>
        <taxon>Protopolystoma</taxon>
    </lineage>
</organism>
<dbReference type="PROSITE" id="PS50055">
    <property type="entry name" value="TYR_PHOSPHATASE_PTP"/>
    <property type="match status" value="1"/>
</dbReference>